<dbReference type="InterPro" id="IPR032387">
    <property type="entry name" value="ACAS_N"/>
</dbReference>
<keyword evidence="6" id="KW-0460">Magnesium</keyword>
<feature type="modified residue" description="N6-acetyllysine" evidence="6">
    <location>
        <position position="610"/>
    </location>
</feature>
<keyword evidence="4 6" id="KW-0067">ATP-binding</keyword>
<comment type="catalytic activity">
    <reaction evidence="6">
        <text>acetate + ATP + CoA = acetyl-CoA + AMP + diphosphate</text>
        <dbReference type="Rhea" id="RHEA:23176"/>
        <dbReference type="ChEBI" id="CHEBI:30089"/>
        <dbReference type="ChEBI" id="CHEBI:30616"/>
        <dbReference type="ChEBI" id="CHEBI:33019"/>
        <dbReference type="ChEBI" id="CHEBI:57287"/>
        <dbReference type="ChEBI" id="CHEBI:57288"/>
        <dbReference type="ChEBI" id="CHEBI:456215"/>
        <dbReference type="EC" id="6.2.1.1"/>
    </reaction>
</comment>
<feature type="domain" description="Acetyl-coenzyme A synthetase N-terminal" evidence="9">
    <location>
        <begin position="23"/>
        <end position="84"/>
    </location>
</feature>
<dbReference type="PANTHER" id="PTHR24095">
    <property type="entry name" value="ACETYL-COENZYME A SYNTHETASE"/>
    <property type="match status" value="1"/>
</dbReference>
<evidence type="ECO:0000313" key="11">
    <source>
        <dbReference type="Proteomes" id="UP000295122"/>
    </source>
</evidence>
<feature type="domain" description="AMP-binding enzyme C-terminal" evidence="8">
    <location>
        <begin position="532"/>
        <end position="610"/>
    </location>
</feature>
<dbReference type="Pfam" id="PF16177">
    <property type="entry name" value="ACAS_N"/>
    <property type="match status" value="1"/>
</dbReference>
<dbReference type="GO" id="GO:0005829">
    <property type="term" value="C:cytosol"/>
    <property type="evidence" value="ECO:0007669"/>
    <property type="project" value="TreeGrafter"/>
</dbReference>
<dbReference type="InterPro" id="IPR045851">
    <property type="entry name" value="AMP-bd_C_sf"/>
</dbReference>
<protein>
    <recommendedName>
        <fullName evidence="6">Acetyl-coenzyme A synthetase</fullName>
        <shortName evidence="6">AcCoA synthetase</shortName>
        <shortName evidence="6">Acs</shortName>
        <ecNumber evidence="6">6.2.1.1</ecNumber>
    </recommendedName>
    <alternativeName>
        <fullName evidence="6">Acetate--CoA ligase</fullName>
    </alternativeName>
    <alternativeName>
        <fullName evidence="6">Acyl-activating enzyme</fullName>
    </alternativeName>
</protein>
<dbReference type="Gene3D" id="3.40.50.12780">
    <property type="entry name" value="N-terminal domain of ligase-like"/>
    <property type="match status" value="1"/>
</dbReference>
<evidence type="ECO:0000256" key="6">
    <source>
        <dbReference type="HAMAP-Rule" id="MF_01123"/>
    </source>
</evidence>
<dbReference type="GO" id="GO:0046872">
    <property type="term" value="F:metal ion binding"/>
    <property type="evidence" value="ECO:0007669"/>
    <property type="project" value="UniProtKB-KW"/>
</dbReference>
<dbReference type="PANTHER" id="PTHR24095:SF14">
    <property type="entry name" value="ACETYL-COENZYME A SYNTHETASE 1"/>
    <property type="match status" value="1"/>
</dbReference>
<dbReference type="OrthoDB" id="9803968at2"/>
<gene>
    <name evidence="6" type="primary">acsA</name>
    <name evidence="10" type="ORF">EV668_4549</name>
</gene>
<comment type="caution">
    <text evidence="6">Lacks conserved residue(s) required for the propagation of feature annotation.</text>
</comment>
<dbReference type="InterPro" id="IPR042099">
    <property type="entry name" value="ANL_N_sf"/>
</dbReference>
<evidence type="ECO:0000256" key="1">
    <source>
        <dbReference type="ARBA" id="ARBA00006432"/>
    </source>
</evidence>
<dbReference type="InterPro" id="IPR020845">
    <property type="entry name" value="AMP-binding_CS"/>
</dbReference>
<comment type="function">
    <text evidence="6">Catalyzes the conversion of acetate into acetyl-CoA (AcCoA), an essential intermediate at the junction of anabolic and catabolic pathways. AcsA undergoes a two-step reaction. In the first half reaction, AcsA combines acetate with ATP to form acetyl-adenylate (AcAMP) intermediate. In the second half reaction, it can then transfer the acetyl group from AcAMP to the sulfhydryl group of CoA, forming the product AcCoA.</text>
</comment>
<dbReference type="Proteomes" id="UP000295122">
    <property type="component" value="Unassembled WGS sequence"/>
</dbReference>
<evidence type="ECO:0000259" key="8">
    <source>
        <dbReference type="Pfam" id="PF13193"/>
    </source>
</evidence>
<dbReference type="EC" id="6.2.1.1" evidence="6"/>
<dbReference type="NCBIfam" id="NF001208">
    <property type="entry name" value="PRK00174.1"/>
    <property type="match status" value="1"/>
</dbReference>
<dbReference type="FunFam" id="3.40.50.12780:FF:000001">
    <property type="entry name" value="Acetyl-coenzyme A synthetase"/>
    <property type="match status" value="1"/>
</dbReference>
<feature type="binding site" evidence="6">
    <location>
        <position position="516"/>
    </location>
    <ligand>
        <name>ATP</name>
        <dbReference type="ChEBI" id="CHEBI:30616"/>
    </ligand>
</feature>
<organism evidence="10 11">
    <name type="scientific">Enterovirga rhinocerotis</name>
    <dbReference type="NCBI Taxonomy" id="1339210"/>
    <lineage>
        <taxon>Bacteria</taxon>
        <taxon>Pseudomonadati</taxon>
        <taxon>Pseudomonadota</taxon>
        <taxon>Alphaproteobacteria</taxon>
        <taxon>Hyphomicrobiales</taxon>
        <taxon>Methylobacteriaceae</taxon>
        <taxon>Enterovirga</taxon>
    </lineage>
</organism>
<feature type="binding site" evidence="6">
    <location>
        <position position="312"/>
    </location>
    <ligand>
        <name>CoA</name>
        <dbReference type="ChEBI" id="CHEBI:57287"/>
    </ligand>
</feature>
<keyword evidence="3 6" id="KW-0547">Nucleotide-binding</keyword>
<dbReference type="FunFam" id="3.30.300.30:FF:000004">
    <property type="entry name" value="Acetyl-coenzyme A synthetase"/>
    <property type="match status" value="1"/>
</dbReference>
<feature type="binding site" evidence="6">
    <location>
        <position position="538"/>
    </location>
    <ligand>
        <name>Mg(2+)</name>
        <dbReference type="ChEBI" id="CHEBI:18420"/>
    </ligand>
</feature>
<evidence type="ECO:0000313" key="10">
    <source>
        <dbReference type="EMBL" id="TDR85428.1"/>
    </source>
</evidence>
<dbReference type="SUPFAM" id="SSF56801">
    <property type="entry name" value="Acetyl-CoA synthetase-like"/>
    <property type="match status" value="1"/>
</dbReference>
<keyword evidence="5 6" id="KW-0007">Acetylation</keyword>
<feature type="domain" description="AMP-dependent synthetase/ligase" evidence="7">
    <location>
        <begin position="86"/>
        <end position="469"/>
    </location>
</feature>
<dbReference type="PROSITE" id="PS00455">
    <property type="entry name" value="AMP_BINDING"/>
    <property type="match status" value="1"/>
</dbReference>
<feature type="binding site" evidence="6">
    <location>
        <position position="585"/>
    </location>
    <ligand>
        <name>CoA</name>
        <dbReference type="ChEBI" id="CHEBI:57287"/>
    </ligand>
</feature>
<evidence type="ECO:0000259" key="9">
    <source>
        <dbReference type="Pfam" id="PF16177"/>
    </source>
</evidence>
<keyword evidence="6" id="KW-0479">Metal-binding</keyword>
<comment type="caution">
    <text evidence="10">The sequence shown here is derived from an EMBL/GenBank/DDBJ whole genome shotgun (WGS) entry which is preliminary data.</text>
</comment>
<dbReference type="InterPro" id="IPR025110">
    <property type="entry name" value="AMP-bd_C"/>
</dbReference>
<reference evidence="10 11" key="1">
    <citation type="submission" date="2019-03" db="EMBL/GenBank/DDBJ databases">
        <title>Genomic Encyclopedia of Type Strains, Phase IV (KMG-IV): sequencing the most valuable type-strain genomes for metagenomic binning, comparative biology and taxonomic classification.</title>
        <authorList>
            <person name="Goeker M."/>
        </authorList>
    </citation>
    <scope>NUCLEOTIDE SEQUENCE [LARGE SCALE GENOMIC DNA]</scope>
    <source>
        <strain evidence="10 11">DSM 25903</strain>
    </source>
</reference>
<feature type="binding site" evidence="6">
    <location>
        <begin position="194"/>
        <end position="197"/>
    </location>
    <ligand>
        <name>CoA</name>
        <dbReference type="ChEBI" id="CHEBI:57287"/>
    </ligand>
</feature>
<evidence type="ECO:0000256" key="3">
    <source>
        <dbReference type="ARBA" id="ARBA00022741"/>
    </source>
</evidence>
<dbReference type="RefSeq" id="WP_133774419.1">
    <property type="nucleotide sequence ID" value="NZ_SNZR01000017.1"/>
</dbReference>
<dbReference type="InterPro" id="IPR000873">
    <property type="entry name" value="AMP-dep_synth/lig_dom"/>
</dbReference>
<dbReference type="Gene3D" id="3.30.300.30">
    <property type="match status" value="1"/>
</dbReference>
<dbReference type="GO" id="GO:0019427">
    <property type="term" value="P:acetyl-CoA biosynthetic process from acetate"/>
    <property type="evidence" value="ECO:0007669"/>
    <property type="project" value="UniProtKB-UniRule"/>
</dbReference>
<feature type="binding site" evidence="6">
    <location>
        <position position="540"/>
    </location>
    <ligand>
        <name>Mg(2+)</name>
        <dbReference type="ChEBI" id="CHEBI:18420"/>
    </ligand>
</feature>
<dbReference type="GO" id="GO:0003987">
    <property type="term" value="F:acetate-CoA ligase activity"/>
    <property type="evidence" value="ECO:0007669"/>
    <property type="project" value="UniProtKB-UniRule"/>
</dbReference>
<feature type="binding site" evidence="6">
    <location>
        <position position="543"/>
    </location>
    <ligand>
        <name>Mg(2+)</name>
        <dbReference type="ChEBI" id="CHEBI:18420"/>
    </ligand>
</feature>
<dbReference type="CDD" id="cd05966">
    <property type="entry name" value="ACS"/>
    <property type="match status" value="1"/>
</dbReference>
<sequence>MDAKLYPVSQDWARRAHVDEAKYQLMYERSVKDPEGFWFEHGNRIDWFTTYSQVKNTSFGGPGSPGEVSIRWFEDGVTNVAYNCIDRHLATRGDQVAIIWEGDDPSESKSITYRELHDEVARMANVLRNRGVGKGDTVTIYMPMIPEAAYAMLACARLGAIHSVVFGGFSPDSLADRISGCGSKMIITADEGLRGGRTVPLKANVDAAIAKIGGVDHVVVVRRTGSPVEMEPARDVYLHDAAEQVTTECPCEKMNAEDPLFILFTSGSTGKPKGVLHTTGGYLVHASMTHEYVFDYHDGDVYWCTADVGWVTGHSYIVYGPLANGATTLMFEGVPTYPSVSRFWEVVDKHQVNIFYTAPTAIRALMGAGEEAVKKTSRRSLRLLGSVGEPINPEAWEWYHRVVGDGRCPIVDTWWQTETGGIMITPLPGAIAQKPGSATRPFFGVVPQVVDAEGKVLEGACEGNLVIAESWPGQMRTVFGDHQRFIETYFSAYPGKYFTGDGCRRDEDGYYWITGRVDDVINVSGHRMGTAEVESALVAHPKVSEAAVVGYPHDIKGQGIYAYVTLMSGEVFTDDLRKELVTWVRKEIGPIASPDLIQFAPGLPKTRSGKIMRRILRKIAEDEFGSLGDTSTLAEPAVVDDLIANRQNRAKETA</sequence>
<comment type="cofactor">
    <cofactor evidence="6">
        <name>Mg(2+)</name>
        <dbReference type="ChEBI" id="CHEBI:18420"/>
    </cofactor>
</comment>
<dbReference type="NCBIfam" id="TIGR02188">
    <property type="entry name" value="Ac_CoA_lig_AcsA"/>
    <property type="match status" value="1"/>
</dbReference>
<name>A0A4R7BJI6_9HYPH</name>
<evidence type="ECO:0000259" key="7">
    <source>
        <dbReference type="Pfam" id="PF00501"/>
    </source>
</evidence>
<proteinExistence type="inferred from homology"/>
<comment type="PTM">
    <text evidence="6">Acetylated. Deacetylation by the SIR2-homolog deacetylase activates the enzyme.</text>
</comment>
<feature type="binding site" evidence="6">
    <location>
        <position position="527"/>
    </location>
    <ligand>
        <name>ATP</name>
        <dbReference type="ChEBI" id="CHEBI:30616"/>
    </ligand>
</feature>
<comment type="similarity">
    <text evidence="1 6">Belongs to the ATP-dependent AMP-binding enzyme family.</text>
</comment>
<dbReference type="AlphaFoldDB" id="A0A4R7BJI6"/>
<dbReference type="Pfam" id="PF00501">
    <property type="entry name" value="AMP-binding"/>
    <property type="match status" value="1"/>
</dbReference>
<evidence type="ECO:0000256" key="5">
    <source>
        <dbReference type="ARBA" id="ARBA00022990"/>
    </source>
</evidence>
<evidence type="ECO:0000256" key="2">
    <source>
        <dbReference type="ARBA" id="ARBA00022598"/>
    </source>
</evidence>
<dbReference type="EMBL" id="SNZR01000017">
    <property type="protein sequence ID" value="TDR85428.1"/>
    <property type="molecule type" value="Genomic_DNA"/>
</dbReference>
<dbReference type="HAMAP" id="MF_01123">
    <property type="entry name" value="Ac_CoA_synth"/>
    <property type="match status" value="1"/>
</dbReference>
<feature type="binding site" evidence="6">
    <location>
        <position position="524"/>
    </location>
    <ligand>
        <name>CoA</name>
        <dbReference type="ChEBI" id="CHEBI:57287"/>
    </ligand>
</feature>
<dbReference type="GO" id="GO:0016208">
    <property type="term" value="F:AMP binding"/>
    <property type="evidence" value="ECO:0007669"/>
    <property type="project" value="InterPro"/>
</dbReference>
<dbReference type="Pfam" id="PF13193">
    <property type="entry name" value="AMP-binding_C"/>
    <property type="match status" value="1"/>
</dbReference>
<keyword evidence="11" id="KW-1185">Reference proteome</keyword>
<feature type="binding site" evidence="6">
    <location>
        <position position="501"/>
    </location>
    <ligand>
        <name>ATP</name>
        <dbReference type="ChEBI" id="CHEBI:30616"/>
    </ligand>
</feature>
<keyword evidence="2 6" id="KW-0436">Ligase</keyword>
<feature type="binding site" evidence="6">
    <location>
        <begin position="388"/>
        <end position="390"/>
    </location>
    <ligand>
        <name>ATP</name>
        <dbReference type="ChEBI" id="CHEBI:30616"/>
    </ligand>
</feature>
<dbReference type="GO" id="GO:0005524">
    <property type="term" value="F:ATP binding"/>
    <property type="evidence" value="ECO:0007669"/>
    <property type="project" value="UniProtKB-KW"/>
</dbReference>
<evidence type="ECO:0000256" key="4">
    <source>
        <dbReference type="ARBA" id="ARBA00022840"/>
    </source>
</evidence>
<feature type="binding site" evidence="6">
    <location>
        <begin position="412"/>
        <end position="417"/>
    </location>
    <ligand>
        <name>ATP</name>
        <dbReference type="ChEBI" id="CHEBI:30616"/>
    </ligand>
</feature>
<accession>A0A4R7BJI6</accession>
<dbReference type="InterPro" id="IPR011904">
    <property type="entry name" value="Ac_CoA_lig"/>
</dbReference>